<dbReference type="EMBL" id="PUHQ01000174">
    <property type="protein sequence ID" value="KAG0653828.1"/>
    <property type="molecule type" value="Genomic_DNA"/>
</dbReference>
<feature type="region of interest" description="Disordered" evidence="7">
    <location>
        <begin position="1"/>
        <end position="68"/>
    </location>
</feature>
<feature type="domain" description="DOP1-like C-terminal" evidence="10">
    <location>
        <begin position="1393"/>
        <end position="1888"/>
    </location>
</feature>
<dbReference type="SUPFAM" id="SSF48371">
    <property type="entry name" value="ARM repeat"/>
    <property type="match status" value="1"/>
</dbReference>
<dbReference type="InterPro" id="IPR040314">
    <property type="entry name" value="DOP1"/>
</dbReference>
<dbReference type="GO" id="GO:0000139">
    <property type="term" value="C:Golgi membrane"/>
    <property type="evidence" value="ECO:0007669"/>
    <property type="project" value="UniProtKB-SubCell"/>
</dbReference>
<dbReference type="OrthoDB" id="297643at2759"/>
<evidence type="ECO:0000256" key="6">
    <source>
        <dbReference type="ARBA" id="ARBA00046326"/>
    </source>
</evidence>
<gene>
    <name evidence="11" type="ORF">C6P46_002198</name>
</gene>
<protein>
    <recommendedName>
        <fullName evidence="13">Dopey N-terminal domain-containing protein</fullName>
    </recommendedName>
</protein>
<dbReference type="InterPro" id="IPR056457">
    <property type="entry name" value="DOP1_C"/>
</dbReference>
<proteinExistence type="inferred from homology"/>
<feature type="compositionally biased region" description="Low complexity" evidence="7">
    <location>
        <begin position="2070"/>
        <end position="2080"/>
    </location>
</feature>
<feature type="region of interest" description="Disordered" evidence="7">
    <location>
        <begin position="1909"/>
        <end position="1928"/>
    </location>
</feature>
<evidence type="ECO:0000256" key="2">
    <source>
        <dbReference type="ARBA" id="ARBA00022448"/>
    </source>
</evidence>
<sequence length="2254" mass="246860">MSEAARGGKKAGDCSGDGGMLPTTIRPGGPSLSVSSAVATASQPSPHHPRINDRASGTDALQSQERAVASDPKYRKYAQQVEKTLATFEHVNEWADFITFLAKLLKCLQSAPQYPFIPHKLTVAKRLSQCLNPALPTGVHQRALDVYVHILTTIGPDNLRRDLPAWTSGLLPFFQYAATSIKPMVLSIFSRFYLPLQEALRPATKAFILALLPGLDEEASEWFEQASVATLLDRLCDTVSPTFFLPNIWLVLITTPHARVSALNYLLRRLHLLDPSGSKDTALPATGVDGERQQATGASAERNAGRDIGLMVRGYAAALEDDQVLVQRSALELLISTLPVSGAAFGGLASDDKVLLIRASLPVVLRRDLSLTRRLHAWLLGASDAPQDQMEYLRKFALESLRTALVEDMTAFEPAADAPWRLPHSSESVAPRRQATTRRQRAFKIFISLLDKWEIGAPLTEVAVMDAFAAVQAISEGPRPSSEEASQTTLTAQLLYDALDPMLLWRQIYRSVQNSFRETAPDATPSPSHCDDTATRDLELVRFVIKTFKIRDEEVQRLYAPVVAFSTIGQIATSRQLNGHLDLSVLSSAASLVQDLLDTTDFESVFNASHAADGDAVPPSPTDAVRLAGELFGRDDNSAPWDGSFDGQVLMLEATLASLDIVQFCCLHRAAAAERAATDDGATGAATDALDALCLTAADIFTRLSGLLSSRLDPGMRATLLLRTHWSPGVWFDSVLQTLQSIPARLENFALHEALVGTALEASRAGWLSVLPHKSKLVAAAAKMLLDYLGPSTAPCYISATDMIWRLDELSPSRLIESLVAERLSSGQAETRSEGFAAFGNLWRCTSDQQLPGQLMTTPMFGVLDGLKAEDLTTRRLAEAWMRCSLKSYLRVLDPLLFVLADPRHLVRMRVEKLGDIRMPVFSYGQAIDSDQLHHALDSLLSLARFGGQGFIRVAKASFLKHSFDPALRQRVLQADLETSTYLDGMVDLLLRFLCATTTPGSARHHNSSEERLHGLAAEILQVLLSRGEADLADLDSIEAALMCRLYTSVYHGHVDLQNKMLHVLHTAVHASRQPFASPRHRTQSEDVGTPAGEVTSGPQLFLPPDLAFEAFFVRLVESALEQEDVAVVHHWLDFLLMTVPRSRYEAPGVLGPVLDGLIMHLRTCVSDVRHMFDPVRSSHTSSVVTDAEFAALVNALERLLLLSLARTSSASSDAVPNGAEAKHTAEGAGASGPSALFGYVTGVLGHADSEVAEPSSRSKHDTQHLTEAVAAILSAWTTSLQLERAPKNPFSETRDHVAVRVRLRSKRALERFLKSHNVATINAIVCYWSAREVDESTDFAPTDDDLAGIIQTILPQPTVLVTCIYEGIDAKPSPAKTSRSSRTVTDQCSLRFLEFYIRQIEPATAVQLWSRSLTFVRDILTNQATSRALMFPATRVFAALCIQISRTRALEDRRMRRDMHETLSRLVENTVQTAGRAPDSSGWLRKGVRDGVLGGPSEASTFSRERVLTARSVSTDDDSAQDDARKEDEKSSVGEMEKPAADRSKAADANQIADFLSEHILPNFDTLQIEPERASAICANIVYYLIAPSMKGRGRHFEVPAPSIRILQQMSQHSAVLKAWKGVVTDALADHRFFQASPSAEPSWRPLVHALTLADRERMPELVAKVSTSSSANIFTNRELEVLSRALALRRLTYTLFCSPKDTSLAQLPAVQEKLVDLLRSPVGDLVHAEVYLCLRVLFCRIDNQHLAGLWPVLLTELLRLFDSLFDHTIAEDSDLLQLVCAACKFIDLTLVLQTEDFQIHEWIFVTDTVDAASSSGVWSSQAIIDRLGDLAARDGEEENIALTAPPADSYRWQGRRPLLSARRITSMVALQPFLRNISVAAYQSLYHAGTRIDWEAVERSLVGDLFDGPETSPHPRLGQSSPSLDLASTRCCVPRHHYERQTWRAEGFPLRCRPRKLYSPKAQLAHLARPARSNALRLGHLATPAGARRVSGGTIRPPSYVPTSREGGAARMEPSDDPDSASAANSPRLLSPAAEDFPDSSASLYPGRHASRASSPTEERLQRRRRPPQTARTRLPPLTFEAYDFGQHRSEPEPSALPFSEHDGWASWSPFELAPPSESSPSVSAVDFAVLSSASLPMRTLSPEPVEPRVPRSDAKLADATLAYPSTADFAARLDEIAPFENIDGLVASVLFPPAVALPVLDHEPLYSWGANGPSPAPPLESDVAFGDAFLPTAHDYAQTLSLPLFSSSQIV</sequence>
<organism evidence="11 12">
    <name type="scientific">Rhodotorula mucilaginosa</name>
    <name type="common">Yeast</name>
    <name type="synonym">Rhodotorula rubra</name>
    <dbReference type="NCBI Taxonomy" id="5537"/>
    <lineage>
        <taxon>Eukaryota</taxon>
        <taxon>Fungi</taxon>
        <taxon>Dikarya</taxon>
        <taxon>Basidiomycota</taxon>
        <taxon>Pucciniomycotina</taxon>
        <taxon>Microbotryomycetes</taxon>
        <taxon>Sporidiobolales</taxon>
        <taxon>Sporidiobolaceae</taxon>
        <taxon>Rhodotorula</taxon>
    </lineage>
</organism>
<evidence type="ECO:0000256" key="4">
    <source>
        <dbReference type="ARBA" id="ARBA00023034"/>
    </source>
</evidence>
<dbReference type="GO" id="GO:0005829">
    <property type="term" value="C:cytosol"/>
    <property type="evidence" value="ECO:0007669"/>
    <property type="project" value="GOC"/>
</dbReference>
<dbReference type="Proteomes" id="UP000777482">
    <property type="component" value="Unassembled WGS sequence"/>
</dbReference>
<dbReference type="PANTHER" id="PTHR14042:SF24">
    <property type="entry name" value="PROTEIN DOPEY-1 HOMOLOG"/>
    <property type="match status" value="1"/>
</dbReference>
<evidence type="ECO:0000256" key="5">
    <source>
        <dbReference type="ARBA" id="ARBA00023136"/>
    </source>
</evidence>
<feature type="region of interest" description="Disordered" evidence="7">
    <location>
        <begin position="282"/>
        <end position="301"/>
    </location>
</feature>
<feature type="compositionally biased region" description="Basic and acidic residues" evidence="7">
    <location>
        <begin position="1523"/>
        <end position="1547"/>
    </location>
</feature>
<dbReference type="GO" id="GO:0005768">
    <property type="term" value="C:endosome"/>
    <property type="evidence" value="ECO:0007669"/>
    <property type="project" value="TreeGrafter"/>
</dbReference>
<comment type="caution">
    <text evidence="11">The sequence shown here is derived from an EMBL/GenBank/DDBJ whole genome shotgun (WGS) entry which is preliminary data.</text>
</comment>
<evidence type="ECO:0000256" key="1">
    <source>
        <dbReference type="ARBA" id="ARBA00004395"/>
    </source>
</evidence>
<dbReference type="InterPro" id="IPR016024">
    <property type="entry name" value="ARM-type_fold"/>
</dbReference>
<dbReference type="PANTHER" id="PTHR14042">
    <property type="entry name" value="DOPEY-RELATED"/>
    <property type="match status" value="1"/>
</dbReference>
<keyword evidence="5" id="KW-0472">Membrane</keyword>
<evidence type="ECO:0000313" key="12">
    <source>
        <dbReference type="Proteomes" id="UP000777482"/>
    </source>
</evidence>
<dbReference type="Pfam" id="PF24598">
    <property type="entry name" value="DOP1_C"/>
    <property type="match status" value="1"/>
</dbReference>
<reference evidence="11 12" key="1">
    <citation type="submission" date="2020-11" db="EMBL/GenBank/DDBJ databases">
        <title>Kefir isolates.</title>
        <authorList>
            <person name="Marcisauskas S."/>
            <person name="Kim Y."/>
            <person name="Blasche S."/>
        </authorList>
    </citation>
    <scope>NUCLEOTIDE SEQUENCE [LARGE SCALE GENOMIC DNA]</scope>
    <source>
        <strain evidence="11 12">KR</strain>
    </source>
</reference>
<evidence type="ECO:0000313" key="11">
    <source>
        <dbReference type="EMBL" id="KAG0653828.1"/>
    </source>
</evidence>
<dbReference type="Pfam" id="PF24597">
    <property type="entry name" value="TPR_DOP1_M"/>
    <property type="match status" value="1"/>
</dbReference>
<name>A0A9P6VU03_RHOMI</name>
<feature type="domain" description="DOP1-like middle TPR" evidence="9">
    <location>
        <begin position="436"/>
        <end position="594"/>
    </location>
</feature>
<evidence type="ECO:0000259" key="9">
    <source>
        <dbReference type="Pfam" id="PF24597"/>
    </source>
</evidence>
<dbReference type="InterPro" id="IPR007249">
    <property type="entry name" value="DOP1_N"/>
</dbReference>
<feature type="domain" description="DOP1 N-terminal" evidence="8">
    <location>
        <begin position="71"/>
        <end position="383"/>
    </location>
</feature>
<evidence type="ECO:0000259" key="8">
    <source>
        <dbReference type="Pfam" id="PF04118"/>
    </source>
</evidence>
<feature type="region of interest" description="Disordered" evidence="7">
    <location>
        <begin position="1989"/>
        <end position="2080"/>
    </location>
</feature>
<dbReference type="GO" id="GO:0006895">
    <property type="term" value="P:Golgi to endosome transport"/>
    <property type="evidence" value="ECO:0007669"/>
    <property type="project" value="InterPro"/>
</dbReference>
<evidence type="ECO:0008006" key="13">
    <source>
        <dbReference type="Google" id="ProtNLM"/>
    </source>
</evidence>
<keyword evidence="2" id="KW-0813">Transport</keyword>
<evidence type="ECO:0000256" key="3">
    <source>
        <dbReference type="ARBA" id="ARBA00022927"/>
    </source>
</evidence>
<evidence type="ECO:0000259" key="10">
    <source>
        <dbReference type="Pfam" id="PF24598"/>
    </source>
</evidence>
<comment type="similarity">
    <text evidence="6">Belongs to the DOP1 family.</text>
</comment>
<comment type="subcellular location">
    <subcellularLocation>
        <location evidence="1">Golgi apparatus membrane</location>
        <topology evidence="1">Peripheral membrane protein</topology>
    </subcellularLocation>
</comment>
<keyword evidence="4" id="KW-0333">Golgi apparatus</keyword>
<feature type="compositionally biased region" description="Low complexity" evidence="7">
    <location>
        <begin position="30"/>
        <end position="45"/>
    </location>
</feature>
<dbReference type="Pfam" id="PF04118">
    <property type="entry name" value="Dopey_N"/>
    <property type="match status" value="1"/>
</dbReference>
<keyword evidence="3" id="KW-0653">Protein transport</keyword>
<accession>A0A9P6VU03</accession>
<dbReference type="GO" id="GO:0005802">
    <property type="term" value="C:trans-Golgi network"/>
    <property type="evidence" value="ECO:0007669"/>
    <property type="project" value="TreeGrafter"/>
</dbReference>
<feature type="region of interest" description="Disordered" evidence="7">
    <location>
        <begin position="1496"/>
        <end position="1548"/>
    </location>
</feature>
<keyword evidence="12" id="KW-1185">Reference proteome</keyword>
<dbReference type="GO" id="GO:0015031">
    <property type="term" value="P:protein transport"/>
    <property type="evidence" value="ECO:0007669"/>
    <property type="project" value="UniProtKB-KW"/>
</dbReference>
<evidence type="ECO:0000256" key="7">
    <source>
        <dbReference type="SAM" id="MobiDB-lite"/>
    </source>
</evidence>
<dbReference type="InterPro" id="IPR056458">
    <property type="entry name" value="TPR_DOP1_M"/>
</dbReference>